<dbReference type="FunFam" id="3.30.160.60:FF:000322">
    <property type="entry name" value="GDNF-inducible zinc finger protein 1"/>
    <property type="match status" value="1"/>
</dbReference>
<feature type="domain" description="C2H2-type" evidence="13">
    <location>
        <begin position="669"/>
        <end position="697"/>
    </location>
</feature>
<dbReference type="GO" id="GO:0003700">
    <property type="term" value="F:DNA-binding transcription factor activity"/>
    <property type="evidence" value="ECO:0007669"/>
    <property type="project" value="TreeGrafter"/>
</dbReference>
<accession>A0A433UDT3</accession>
<keyword evidence="8" id="KW-0238">DNA-binding</keyword>
<evidence type="ECO:0000313" key="14">
    <source>
        <dbReference type="EMBL" id="RUS91985.1"/>
    </source>
</evidence>
<feature type="domain" description="C2H2-type" evidence="13">
    <location>
        <begin position="698"/>
        <end position="725"/>
    </location>
</feature>
<keyword evidence="6" id="KW-0862">Zinc</keyword>
<feature type="region of interest" description="Disordered" evidence="12">
    <location>
        <begin position="26"/>
        <end position="46"/>
    </location>
</feature>
<evidence type="ECO:0000256" key="9">
    <source>
        <dbReference type="ARBA" id="ARBA00023163"/>
    </source>
</evidence>
<dbReference type="PROSITE" id="PS00028">
    <property type="entry name" value="ZINC_FINGER_C2H2_1"/>
    <property type="match status" value="5"/>
</dbReference>
<evidence type="ECO:0000256" key="2">
    <source>
        <dbReference type="ARBA" id="ARBA00006991"/>
    </source>
</evidence>
<evidence type="ECO:0000256" key="3">
    <source>
        <dbReference type="ARBA" id="ARBA00022723"/>
    </source>
</evidence>
<keyword evidence="10" id="KW-0539">Nucleus</keyword>
<evidence type="ECO:0000256" key="1">
    <source>
        <dbReference type="ARBA" id="ARBA00004123"/>
    </source>
</evidence>
<evidence type="ECO:0000256" key="10">
    <source>
        <dbReference type="ARBA" id="ARBA00023242"/>
    </source>
</evidence>
<keyword evidence="3" id="KW-0479">Metal-binding</keyword>
<feature type="region of interest" description="Disordered" evidence="12">
    <location>
        <begin position="144"/>
        <end position="213"/>
    </location>
</feature>
<evidence type="ECO:0000256" key="6">
    <source>
        <dbReference type="ARBA" id="ARBA00022833"/>
    </source>
</evidence>
<dbReference type="SMART" id="SM00355">
    <property type="entry name" value="ZnF_C2H2"/>
    <property type="match status" value="16"/>
</dbReference>
<feature type="domain" description="C2H2-type" evidence="13">
    <location>
        <begin position="429"/>
        <end position="456"/>
    </location>
</feature>
<evidence type="ECO:0000256" key="7">
    <source>
        <dbReference type="ARBA" id="ARBA00023015"/>
    </source>
</evidence>
<evidence type="ECO:0000256" key="8">
    <source>
        <dbReference type="ARBA" id="ARBA00023125"/>
    </source>
</evidence>
<evidence type="ECO:0000256" key="12">
    <source>
        <dbReference type="SAM" id="MobiDB-lite"/>
    </source>
</evidence>
<dbReference type="OrthoDB" id="10015593at2759"/>
<feature type="compositionally biased region" description="Acidic residues" evidence="12">
    <location>
        <begin position="287"/>
        <end position="296"/>
    </location>
</feature>
<dbReference type="GO" id="GO:0005634">
    <property type="term" value="C:nucleus"/>
    <property type="evidence" value="ECO:0007669"/>
    <property type="project" value="UniProtKB-SubCell"/>
</dbReference>
<sequence>MPLDTFICGTCQGTFTDLSDFVNHKQRPCSSDGPTGSTPGAGPGSQDAELIQLHVNESGEITGMTAQGIEEEEGKGSESSALAFLNNVDMGAEMSNVSYEGKDGNNARTTHLIILNSSLNGERENIDGSITLLNNVNFEGINGGSLVSPHTNDSQTHQASNSTIEKSQTDVNQQATGQLPKKRRGRARASENRPKPFEAVPPTTQKPAIPDTDGDGKLVCPQCKRVFTKERHFNTHKCLASSSYVDITKKEVKIDSGDEFGEEEDLGTDSVANDNDEDFTAAHEDYMEKEEQEDEKEMEKEDDFGTRKKRRGRKRKKSSYQFEVDVHVENEGAKQMKLAAESMQNLPIFKNDEEKMQFEACVDVDLSQVDHMFRIHIIEQELNEMSGMVYNTPTMSSLSVYSCNVCEKVFKSLSHIRLHCVTHTDIKPFKCTKCPYATNSKGNLYTHMRKHTGQYYRCDQCDFKTVNKSHLVEHQMIHTNRRAQCLLCQKDYSTLKSLINHVRKEKKIQALIQRLGYRKMTNEIFKKMRDTFGHEECEFCGRLFYSKADYEPHLRTHTGDKPFACTNCSFRGNTKDQLRKHCESEHEKVAFQCKECDFLAPTRSRLWNHQLKHLGINGLSCPECPSKFDGMKQLRAHIINSHKDMDKDVLEKLTGYRHKSLGKMGRRSFKCPHCPRVFIRANSELQKHIWIHEGIKPYTCPICPYACRSKNNLQAHMLRHSAEKPFSCSECGKEYKSKTALRWHVRSHKTGKLFKCDRCSYEATQASHLKRHMETHEVLKRFICKHCDYSANTLGYMKIHYAKHHKGQAFSHEEIVDPESSMPDKRVYKCLSCGYLFGNLSDLKRHLKIRHHVLMQDIADMDQMHVSEVEVMQYEDSSTLIAPTPDMENNQQSHSQAQLPSTHTAGGEIQFQMQGSDGT</sequence>
<feature type="domain" description="C2H2-type" evidence="13">
    <location>
        <begin position="828"/>
        <end position="851"/>
    </location>
</feature>
<keyword evidence="15" id="KW-1185">Reference proteome</keyword>
<proteinExistence type="inferred from homology"/>
<comment type="similarity">
    <text evidence="2">Belongs to the krueppel C2H2-type zinc-finger protein family.</text>
</comment>
<dbReference type="SUPFAM" id="SSF57667">
    <property type="entry name" value="beta-beta-alpha zinc fingers"/>
    <property type="match status" value="7"/>
</dbReference>
<dbReference type="FunFam" id="3.30.160.60:FF:001370">
    <property type="entry name" value="Zinc finger protein"/>
    <property type="match status" value="1"/>
</dbReference>
<dbReference type="GO" id="GO:0006357">
    <property type="term" value="P:regulation of transcription by RNA polymerase II"/>
    <property type="evidence" value="ECO:0007669"/>
    <property type="project" value="TreeGrafter"/>
</dbReference>
<feature type="compositionally biased region" description="Low complexity" evidence="12">
    <location>
        <begin position="28"/>
        <end position="40"/>
    </location>
</feature>
<feature type="compositionally biased region" description="Polar residues" evidence="12">
    <location>
        <begin position="148"/>
        <end position="177"/>
    </location>
</feature>
<evidence type="ECO:0000256" key="5">
    <source>
        <dbReference type="ARBA" id="ARBA00022771"/>
    </source>
</evidence>
<feature type="non-terminal residue" evidence="14">
    <location>
        <position position="919"/>
    </location>
</feature>
<protein>
    <recommendedName>
        <fullName evidence="13">C2H2-type domain-containing protein</fullName>
    </recommendedName>
</protein>
<comment type="caution">
    <text evidence="14">The sequence shown here is derived from an EMBL/GenBank/DDBJ whole genome shotgun (WGS) entry which is preliminary data.</text>
</comment>
<name>A0A433UDT3_ELYCH</name>
<dbReference type="FunFam" id="3.30.160.60:FF:000446">
    <property type="entry name" value="Zinc finger protein"/>
    <property type="match status" value="2"/>
</dbReference>
<evidence type="ECO:0000313" key="15">
    <source>
        <dbReference type="Proteomes" id="UP000271974"/>
    </source>
</evidence>
<keyword evidence="5 11" id="KW-0863">Zinc-finger</keyword>
<dbReference type="GO" id="GO:0008270">
    <property type="term" value="F:zinc ion binding"/>
    <property type="evidence" value="ECO:0007669"/>
    <property type="project" value="UniProtKB-KW"/>
</dbReference>
<feature type="region of interest" description="Disordered" evidence="12">
    <location>
        <begin position="287"/>
        <end position="312"/>
    </location>
</feature>
<dbReference type="STRING" id="188477.A0A433UDT3"/>
<dbReference type="PANTHER" id="PTHR24390">
    <property type="entry name" value="ZINC FINGER PROTEIN"/>
    <property type="match status" value="1"/>
</dbReference>
<keyword evidence="9" id="KW-0804">Transcription</keyword>
<dbReference type="PANTHER" id="PTHR24390:SF159">
    <property type="entry name" value="GROWTH FACTOR INDEPENDENT 1 TRANSCRIPTIONAL REPRESSOR"/>
    <property type="match status" value="1"/>
</dbReference>
<keyword evidence="4" id="KW-0677">Repeat</keyword>
<dbReference type="Gene3D" id="3.30.160.60">
    <property type="entry name" value="Classic Zinc Finger"/>
    <property type="match status" value="10"/>
</dbReference>
<keyword evidence="7" id="KW-0805">Transcription regulation</keyword>
<dbReference type="Pfam" id="PF00096">
    <property type="entry name" value="zf-C2H2"/>
    <property type="match status" value="4"/>
</dbReference>
<dbReference type="AlphaFoldDB" id="A0A433UDT3"/>
<dbReference type="Proteomes" id="UP000271974">
    <property type="component" value="Unassembled WGS sequence"/>
</dbReference>
<feature type="compositionally biased region" description="Basic and acidic residues" evidence="12">
    <location>
        <begin position="297"/>
        <end position="306"/>
    </location>
</feature>
<reference evidence="14 15" key="1">
    <citation type="submission" date="2019-01" db="EMBL/GenBank/DDBJ databases">
        <title>A draft genome assembly of the solar-powered sea slug Elysia chlorotica.</title>
        <authorList>
            <person name="Cai H."/>
            <person name="Li Q."/>
            <person name="Fang X."/>
            <person name="Li J."/>
            <person name="Curtis N.E."/>
            <person name="Altenburger A."/>
            <person name="Shibata T."/>
            <person name="Feng M."/>
            <person name="Maeda T."/>
            <person name="Schwartz J.A."/>
            <person name="Shigenobu S."/>
            <person name="Lundholm N."/>
            <person name="Nishiyama T."/>
            <person name="Yang H."/>
            <person name="Hasebe M."/>
            <person name="Li S."/>
            <person name="Pierce S.K."/>
            <person name="Wang J."/>
        </authorList>
    </citation>
    <scope>NUCLEOTIDE SEQUENCE [LARGE SCALE GENOMIC DNA]</scope>
    <source>
        <strain evidence="14">EC2010</strain>
        <tissue evidence="14">Whole organism of an adult</tissue>
    </source>
</reference>
<feature type="domain" description="C2H2-type" evidence="13">
    <location>
        <begin position="401"/>
        <end position="428"/>
    </location>
</feature>
<feature type="region of interest" description="Disordered" evidence="12">
    <location>
        <begin position="881"/>
        <end position="902"/>
    </location>
</feature>
<feature type="domain" description="C2H2-type" evidence="13">
    <location>
        <begin position="754"/>
        <end position="781"/>
    </location>
</feature>
<feature type="domain" description="C2H2-type" evidence="13">
    <location>
        <begin position="456"/>
        <end position="483"/>
    </location>
</feature>
<dbReference type="InterPro" id="IPR013087">
    <property type="entry name" value="Znf_C2H2_type"/>
</dbReference>
<feature type="domain" description="C2H2-type" evidence="13">
    <location>
        <begin position="535"/>
        <end position="562"/>
    </location>
</feature>
<evidence type="ECO:0000256" key="11">
    <source>
        <dbReference type="PROSITE-ProRule" id="PRU00042"/>
    </source>
</evidence>
<evidence type="ECO:0000256" key="4">
    <source>
        <dbReference type="ARBA" id="ARBA00022737"/>
    </source>
</evidence>
<dbReference type="InterPro" id="IPR036236">
    <property type="entry name" value="Znf_C2H2_sf"/>
</dbReference>
<organism evidence="14 15">
    <name type="scientific">Elysia chlorotica</name>
    <name type="common">Eastern emerald elysia</name>
    <name type="synonym">Sea slug</name>
    <dbReference type="NCBI Taxonomy" id="188477"/>
    <lineage>
        <taxon>Eukaryota</taxon>
        <taxon>Metazoa</taxon>
        <taxon>Spiralia</taxon>
        <taxon>Lophotrochozoa</taxon>
        <taxon>Mollusca</taxon>
        <taxon>Gastropoda</taxon>
        <taxon>Heterobranchia</taxon>
        <taxon>Euthyneura</taxon>
        <taxon>Panpulmonata</taxon>
        <taxon>Sacoglossa</taxon>
        <taxon>Placobranchoidea</taxon>
        <taxon>Plakobranchidae</taxon>
        <taxon>Elysia</taxon>
    </lineage>
</organism>
<feature type="domain" description="C2H2-type" evidence="13">
    <location>
        <begin position="726"/>
        <end position="753"/>
    </location>
</feature>
<dbReference type="PROSITE" id="PS50157">
    <property type="entry name" value="ZINC_FINGER_C2H2_2"/>
    <property type="match status" value="9"/>
</dbReference>
<dbReference type="EMBL" id="RQTK01000003">
    <property type="protein sequence ID" value="RUS91985.1"/>
    <property type="molecule type" value="Genomic_DNA"/>
</dbReference>
<gene>
    <name evidence="14" type="ORF">EGW08_000198</name>
</gene>
<dbReference type="GO" id="GO:0000978">
    <property type="term" value="F:RNA polymerase II cis-regulatory region sequence-specific DNA binding"/>
    <property type="evidence" value="ECO:0007669"/>
    <property type="project" value="TreeGrafter"/>
</dbReference>
<evidence type="ECO:0000259" key="13">
    <source>
        <dbReference type="PROSITE" id="PS50157"/>
    </source>
</evidence>
<comment type="subcellular location">
    <subcellularLocation>
        <location evidence="1">Nucleus</location>
    </subcellularLocation>
</comment>